<comment type="similarity">
    <text evidence="3">Belongs to the ATPase e subunit family.</text>
</comment>
<dbReference type="GO" id="GO:0015986">
    <property type="term" value="P:proton motive force-driven ATP synthesis"/>
    <property type="evidence" value="ECO:0007669"/>
    <property type="project" value="InterPro"/>
</dbReference>
<evidence type="ECO:0000256" key="7">
    <source>
        <dbReference type="ARBA" id="ARBA00022792"/>
    </source>
</evidence>
<evidence type="ECO:0000256" key="5">
    <source>
        <dbReference type="ARBA" id="ARBA00022547"/>
    </source>
</evidence>
<dbReference type="AlphaFoldDB" id="A0A8C6FL01"/>
<evidence type="ECO:0000256" key="3">
    <source>
        <dbReference type="ARBA" id="ARBA00007333"/>
    </source>
</evidence>
<evidence type="ECO:0000256" key="12">
    <source>
        <dbReference type="ARBA" id="ARBA00023310"/>
    </source>
</evidence>
<name>A0A8C6FL01_MOSMO</name>
<keyword evidence="18" id="KW-0812">Transmembrane</keyword>
<evidence type="ECO:0000256" key="9">
    <source>
        <dbReference type="ARBA" id="ARBA00023065"/>
    </source>
</evidence>
<evidence type="ECO:0000256" key="2">
    <source>
        <dbReference type="ARBA" id="ARBA00004273"/>
    </source>
</evidence>
<evidence type="ECO:0000256" key="17">
    <source>
        <dbReference type="SAM" id="Coils"/>
    </source>
</evidence>
<comment type="function">
    <text evidence="14">Subunit e, of the mitochondrial membrane ATP synthase complex (F(1)F(0) ATP synthase or Complex V) that produces ATP from ADP in the presence of a proton gradient across the membrane which is generated by electron transport complexes of the respiratory chain. ATP synthase complex consist of a soluble F(1) head domain - the catalytic core - and a membrane F(1) domain - the membrane proton channel. These two domains are linked by a central stalk rotating inside the F(1) region and a stationary peripheral stalk. During catalysis, ATP synthesis in the catalytic domain of F(1) is coupled via a rotary mechanism of the central stalk subunits to proton translocation. In vivo, can only synthesize ATP although its ATP hydrolase activity can be activated artificially in vitro. Part of the complex F(0) domain.</text>
</comment>
<keyword evidence="7" id="KW-0999">Mitochondrion inner membrane</keyword>
<dbReference type="InterPro" id="IPR008386">
    <property type="entry name" value="ATP_synth_F0_esu_mt"/>
</dbReference>
<keyword evidence="18" id="KW-1133">Transmembrane helix</keyword>
<dbReference type="PANTHER" id="PTHR12427">
    <property type="entry name" value="ATP SYNTHASE E CHAIN, MITOCHONDRIAL"/>
    <property type="match status" value="1"/>
</dbReference>
<reference evidence="19" key="2">
    <citation type="submission" date="2025-09" db="UniProtKB">
        <authorList>
            <consortium name="Ensembl"/>
        </authorList>
    </citation>
    <scope>IDENTIFICATION</scope>
</reference>
<dbReference type="GeneTree" id="ENSGT01030000234625"/>
<evidence type="ECO:0000256" key="11">
    <source>
        <dbReference type="ARBA" id="ARBA00023136"/>
    </source>
</evidence>
<evidence type="ECO:0000256" key="13">
    <source>
        <dbReference type="ARBA" id="ARBA00032202"/>
    </source>
</evidence>
<dbReference type="InterPro" id="IPR036259">
    <property type="entry name" value="MFS_trans_sf"/>
</dbReference>
<evidence type="ECO:0000256" key="18">
    <source>
        <dbReference type="SAM" id="Phobius"/>
    </source>
</evidence>
<evidence type="ECO:0000256" key="8">
    <source>
        <dbReference type="ARBA" id="ARBA00022990"/>
    </source>
</evidence>
<sequence length="261" mass="28217">MLYESVCRQWVPAVVWGAGRAHLLPRPSTRPVGPSGIGLAASLLCLLWSGFSTGCGVQSLSVPSFSEMTGTEGVCGSQALSLGPVQFLGEGETRSTPREDTSRPRTFHAALPGPRALLGDPVVGSLVLAYILRMRAVSWGQVMDKVPPTLQEFAGLCGALFIAFGVLGAVALGLYVDRTKHFTEAIKIGLCLTSLACVAFAVLGRYSALFLGMAYGAKRYNYLKPRAEEERRLAAEEKKKRDEQKRIERELAEAQEDTILK</sequence>
<keyword evidence="4" id="KW-0813">Transport</keyword>
<organism evidence="19 20">
    <name type="scientific">Moschus moschiferus</name>
    <name type="common">Siberian musk deer</name>
    <name type="synonym">Moschus sibiricus</name>
    <dbReference type="NCBI Taxonomy" id="68415"/>
    <lineage>
        <taxon>Eukaryota</taxon>
        <taxon>Metazoa</taxon>
        <taxon>Chordata</taxon>
        <taxon>Craniata</taxon>
        <taxon>Vertebrata</taxon>
        <taxon>Euteleostomi</taxon>
        <taxon>Mammalia</taxon>
        <taxon>Eutheria</taxon>
        <taxon>Laurasiatheria</taxon>
        <taxon>Artiodactyla</taxon>
        <taxon>Ruminantia</taxon>
        <taxon>Pecora</taxon>
        <taxon>Moschidae</taxon>
        <taxon>Moschus</taxon>
    </lineage>
</organism>
<evidence type="ECO:0000256" key="14">
    <source>
        <dbReference type="ARBA" id="ARBA00057306"/>
    </source>
</evidence>
<dbReference type="PANTHER" id="PTHR12427:SF1">
    <property type="entry name" value="ATP SYNTHASE SUBUNIT E, MITOCHONDRIAL"/>
    <property type="match status" value="1"/>
</dbReference>
<comment type="subcellular location">
    <subcellularLocation>
        <location evidence="1">Membrane</location>
        <topology evidence="1">Multi-pass membrane protein</topology>
    </subcellularLocation>
    <subcellularLocation>
        <location evidence="2">Mitochondrion inner membrane</location>
    </subcellularLocation>
</comment>
<evidence type="ECO:0000313" key="20">
    <source>
        <dbReference type="Proteomes" id="UP000694544"/>
    </source>
</evidence>
<evidence type="ECO:0000256" key="15">
    <source>
        <dbReference type="ARBA" id="ARBA00064647"/>
    </source>
</evidence>
<keyword evidence="12" id="KW-0066">ATP synthesis</keyword>
<keyword evidence="5" id="KW-0138">CF(0)</keyword>
<proteinExistence type="inferred from homology"/>
<reference evidence="19" key="1">
    <citation type="submission" date="2025-08" db="UniProtKB">
        <authorList>
            <consortium name="Ensembl"/>
        </authorList>
    </citation>
    <scope>IDENTIFICATION</scope>
</reference>
<keyword evidence="10" id="KW-0496">Mitochondrion</keyword>
<feature type="transmembrane region" description="Helical" evidence="18">
    <location>
        <begin position="188"/>
        <end position="215"/>
    </location>
</feature>
<comment type="subunit">
    <text evidence="15">Component of the ATP synthase complex composed at least of ATP5F1A/subunit alpha, ATP5F1B/subunit beta, ATP5MC1/subunit c (homooctomer), MT-ATP6/subunit a, MT-ATP8/subunit 8, ATP5ME/subunit e, ATP5MF/subunit f, ATP5MG/subunit g, ATP5MK/subunit k, ATP5MJ/subunit j, ATP5F1C/subunit gamma, ATP5F1D/subunit delta, ATP5F1E/subunit epsilon, ATP5PF/subunit F6, ATP5PB/subunit b, ATP5PD/subunit d, ATP5PO/subunit OSCP. ATP synthase complex consists of a soluble F(1) head domain (subunits alpha(3) and beta(3)) - the catalytic core - and a membrane F(0) domain - the membrane proton channel (subunits c, a, 8, e, f, g, k and j). These two domains are linked by a central stalk (subunits gamma, delta, and epsilon) rotating inside the F1 region and a stationary peripheral stalk (subunits F6, b, d, and OSCP).</text>
</comment>
<evidence type="ECO:0000313" key="19">
    <source>
        <dbReference type="Ensembl" id="ENSMMSP00000013214.1"/>
    </source>
</evidence>
<keyword evidence="8" id="KW-0007">Acetylation</keyword>
<keyword evidence="6" id="KW-0375">Hydrogen ion transport</keyword>
<dbReference type="GO" id="GO:0015078">
    <property type="term" value="F:proton transmembrane transporter activity"/>
    <property type="evidence" value="ECO:0007669"/>
    <property type="project" value="InterPro"/>
</dbReference>
<dbReference type="GO" id="GO:0005743">
    <property type="term" value="C:mitochondrial inner membrane"/>
    <property type="evidence" value="ECO:0007669"/>
    <property type="project" value="UniProtKB-SubCell"/>
</dbReference>
<dbReference type="SUPFAM" id="SSF103473">
    <property type="entry name" value="MFS general substrate transporter"/>
    <property type="match status" value="1"/>
</dbReference>
<evidence type="ECO:0000256" key="4">
    <source>
        <dbReference type="ARBA" id="ARBA00022448"/>
    </source>
</evidence>
<evidence type="ECO:0000256" key="16">
    <source>
        <dbReference type="ARBA" id="ARBA00074682"/>
    </source>
</evidence>
<evidence type="ECO:0000256" key="1">
    <source>
        <dbReference type="ARBA" id="ARBA00004141"/>
    </source>
</evidence>
<keyword evidence="9" id="KW-0406">Ion transport</keyword>
<accession>A0A8C6FL01</accession>
<keyword evidence="17" id="KW-0175">Coiled coil</keyword>
<dbReference type="Pfam" id="PF05680">
    <property type="entry name" value="ATP-synt_E"/>
    <property type="match status" value="1"/>
</dbReference>
<protein>
    <recommendedName>
        <fullName evidence="16">ATP synthase F(0) complex subunit e, mitochondrial</fullName>
    </recommendedName>
    <alternativeName>
        <fullName evidence="13">ATP synthase membrane subunit e</fullName>
    </alternativeName>
</protein>
<evidence type="ECO:0000256" key="10">
    <source>
        <dbReference type="ARBA" id="ARBA00023128"/>
    </source>
</evidence>
<dbReference type="Proteomes" id="UP000694544">
    <property type="component" value="Unplaced"/>
</dbReference>
<gene>
    <name evidence="19" type="primary">SLC49A3</name>
</gene>
<keyword evidence="20" id="KW-1185">Reference proteome</keyword>
<dbReference type="GO" id="GO:0045259">
    <property type="term" value="C:proton-transporting ATP synthase complex"/>
    <property type="evidence" value="ECO:0007669"/>
    <property type="project" value="UniProtKB-KW"/>
</dbReference>
<feature type="coiled-coil region" evidence="17">
    <location>
        <begin position="226"/>
        <end position="257"/>
    </location>
</feature>
<keyword evidence="11 18" id="KW-0472">Membrane</keyword>
<evidence type="ECO:0000256" key="6">
    <source>
        <dbReference type="ARBA" id="ARBA00022781"/>
    </source>
</evidence>
<feature type="transmembrane region" description="Helical" evidence="18">
    <location>
        <begin position="153"/>
        <end position="176"/>
    </location>
</feature>
<dbReference type="Ensembl" id="ENSMMST00000014599.1">
    <property type="protein sequence ID" value="ENSMMSP00000013214.1"/>
    <property type="gene ID" value="ENSMMSG00000010128.1"/>
</dbReference>